<dbReference type="InterPro" id="IPR002048">
    <property type="entry name" value="EF_hand_dom"/>
</dbReference>
<dbReference type="SUPFAM" id="SSF47473">
    <property type="entry name" value="EF-hand"/>
    <property type="match status" value="1"/>
</dbReference>
<dbReference type="GO" id="GO:0005509">
    <property type="term" value="F:calcium ion binding"/>
    <property type="evidence" value="ECO:0007669"/>
    <property type="project" value="InterPro"/>
</dbReference>
<organism evidence="5 6">
    <name type="scientific">Polarella glacialis</name>
    <name type="common">Dinoflagellate</name>
    <dbReference type="NCBI Taxonomy" id="89957"/>
    <lineage>
        <taxon>Eukaryota</taxon>
        <taxon>Sar</taxon>
        <taxon>Alveolata</taxon>
        <taxon>Dinophyceae</taxon>
        <taxon>Suessiales</taxon>
        <taxon>Suessiaceae</taxon>
        <taxon>Polarella</taxon>
    </lineage>
</organism>
<name>A0A813LMD1_POLGL</name>
<dbReference type="InterPro" id="IPR011992">
    <property type="entry name" value="EF-hand-dom_pair"/>
</dbReference>
<evidence type="ECO:0000256" key="3">
    <source>
        <dbReference type="ARBA" id="ARBA00022837"/>
    </source>
</evidence>
<evidence type="ECO:0000256" key="2">
    <source>
        <dbReference type="ARBA" id="ARBA00022737"/>
    </source>
</evidence>
<dbReference type="PROSITE" id="PS00018">
    <property type="entry name" value="EF_HAND_1"/>
    <property type="match status" value="2"/>
</dbReference>
<keyword evidence="2" id="KW-0677">Repeat</keyword>
<dbReference type="AlphaFoldDB" id="A0A813LMD1"/>
<dbReference type="PROSITE" id="PS50222">
    <property type="entry name" value="EF_HAND_2"/>
    <property type="match status" value="2"/>
</dbReference>
<dbReference type="InterPro" id="IPR039647">
    <property type="entry name" value="EF_hand_pair_protein_CML-like"/>
</dbReference>
<evidence type="ECO:0000259" key="4">
    <source>
        <dbReference type="PROSITE" id="PS50222"/>
    </source>
</evidence>
<gene>
    <name evidence="5" type="ORF">PGLA2088_LOCUS48112</name>
</gene>
<keyword evidence="3" id="KW-0106">Calcium</keyword>
<accession>A0A813LMD1</accession>
<evidence type="ECO:0000313" key="6">
    <source>
        <dbReference type="Proteomes" id="UP000626109"/>
    </source>
</evidence>
<feature type="domain" description="EF-hand" evidence="4">
    <location>
        <begin position="50"/>
        <end position="85"/>
    </location>
</feature>
<dbReference type="InterPro" id="IPR018247">
    <property type="entry name" value="EF_Hand_1_Ca_BS"/>
</dbReference>
<proteinExistence type="predicted"/>
<dbReference type="Proteomes" id="UP000626109">
    <property type="component" value="Unassembled WGS sequence"/>
</dbReference>
<dbReference type="EMBL" id="CAJNNW010036607">
    <property type="protein sequence ID" value="CAE8735967.1"/>
    <property type="molecule type" value="Genomic_DNA"/>
</dbReference>
<feature type="domain" description="EF-hand" evidence="4">
    <location>
        <begin position="14"/>
        <end position="49"/>
    </location>
</feature>
<dbReference type="Pfam" id="PF13499">
    <property type="entry name" value="EF-hand_7"/>
    <property type="match status" value="1"/>
</dbReference>
<keyword evidence="1" id="KW-0479">Metal-binding</keyword>
<dbReference type="SMART" id="SM00054">
    <property type="entry name" value="EFh"/>
    <property type="match status" value="2"/>
</dbReference>
<comment type="caution">
    <text evidence="5">The sequence shown here is derived from an EMBL/GenBank/DDBJ whole genome shotgun (WGS) entry which is preliminary data.</text>
</comment>
<reference evidence="5" key="1">
    <citation type="submission" date="2021-02" db="EMBL/GenBank/DDBJ databases">
        <authorList>
            <person name="Dougan E. K."/>
            <person name="Rhodes N."/>
            <person name="Thang M."/>
            <person name="Chan C."/>
        </authorList>
    </citation>
    <scope>NUCLEOTIDE SEQUENCE</scope>
</reference>
<protein>
    <recommendedName>
        <fullName evidence="4">EF-hand domain-containing protein</fullName>
    </recommendedName>
</protein>
<dbReference type="Gene3D" id="1.10.238.10">
    <property type="entry name" value="EF-hand"/>
    <property type="match status" value="1"/>
</dbReference>
<evidence type="ECO:0000313" key="5">
    <source>
        <dbReference type="EMBL" id="CAE8735967.1"/>
    </source>
</evidence>
<dbReference type="CDD" id="cd00051">
    <property type="entry name" value="EFh"/>
    <property type="match status" value="1"/>
</dbReference>
<dbReference type="PANTHER" id="PTHR10891">
    <property type="entry name" value="EF-HAND CALCIUM-BINDING DOMAIN CONTAINING PROTEIN"/>
    <property type="match status" value="1"/>
</dbReference>
<sequence length="87" mass="10018">MRRLIRNGLLEADEGVDAVLEAFRAWDVDGDGRIDPTELERVLVLLNPSFTKTDMTKMMKAIDKNKDGSIDYEEFTDWIADKKPMKK</sequence>
<evidence type="ECO:0000256" key="1">
    <source>
        <dbReference type="ARBA" id="ARBA00022723"/>
    </source>
</evidence>